<feature type="transmembrane region" description="Helical" evidence="8">
    <location>
        <begin position="128"/>
        <end position="149"/>
    </location>
</feature>
<keyword evidence="4 8" id="KW-0812">Transmembrane</keyword>
<evidence type="ECO:0000313" key="11">
    <source>
        <dbReference type="Proteomes" id="UP000037247"/>
    </source>
</evidence>
<evidence type="ECO:0000259" key="9">
    <source>
        <dbReference type="Pfam" id="PF12698"/>
    </source>
</evidence>
<comment type="subcellular location">
    <subcellularLocation>
        <location evidence="1">Cell membrane</location>
        <topology evidence="1">Multi-pass membrane protein</topology>
    </subcellularLocation>
</comment>
<dbReference type="InterPro" id="IPR051328">
    <property type="entry name" value="T7SS_ABC-Transporter"/>
</dbReference>
<evidence type="ECO:0000256" key="8">
    <source>
        <dbReference type="SAM" id="Phobius"/>
    </source>
</evidence>
<keyword evidence="5 8" id="KW-1133">Transmembrane helix</keyword>
<accession>A0ABR5ID34</accession>
<evidence type="ECO:0000256" key="5">
    <source>
        <dbReference type="ARBA" id="ARBA00022989"/>
    </source>
</evidence>
<comment type="similarity">
    <text evidence="2">Belongs to the ABC-2 integral membrane protein family.</text>
</comment>
<dbReference type="RefSeq" id="WP_049698837.1">
    <property type="nucleotide sequence ID" value="NZ_LDTZ01000016.1"/>
</dbReference>
<organism evidence="10 11">
    <name type="scientific">Gordonia jacobaea</name>
    <dbReference type="NCBI Taxonomy" id="122202"/>
    <lineage>
        <taxon>Bacteria</taxon>
        <taxon>Bacillati</taxon>
        <taxon>Actinomycetota</taxon>
        <taxon>Actinomycetes</taxon>
        <taxon>Mycobacteriales</taxon>
        <taxon>Gordoniaceae</taxon>
        <taxon>Gordonia</taxon>
    </lineage>
</organism>
<evidence type="ECO:0000256" key="1">
    <source>
        <dbReference type="ARBA" id="ARBA00004651"/>
    </source>
</evidence>
<sequence>MTQAAPKKLTALVAAPESGTEPHARALTQLWVLVGRGVGGIVRNGEFIFAFVAPVLLAVCFYLPLRSIMDSDPGMDYAQFLMPIIALQSVGFVASAAAMRAANDATKGVHTRFRTLPMRSWVPVSARLGTNGLLLTLSITCATATSLVMGWRPHGSVAETIGLFAVAFVVGLLIAAVADAIGLLSDSPEATSQALSLPILILGMMSTGFVPESQFPEWIAPFVRNQPISQFATSMRALGDGSATREILMPTVWWCIGLAAAAVVLGVFGARKAAR</sequence>
<evidence type="ECO:0000256" key="7">
    <source>
        <dbReference type="ARBA" id="ARBA00023251"/>
    </source>
</evidence>
<name>A0ABR5ID34_9ACTN</name>
<dbReference type="PANTHER" id="PTHR43077">
    <property type="entry name" value="TRANSPORT PERMEASE YVFS-RELATED"/>
    <property type="match status" value="1"/>
</dbReference>
<dbReference type="PANTHER" id="PTHR43077:SF8">
    <property type="entry name" value="DOXORUBICIN RESISTANCE ABC TRANSPORTER PERMEASE PROTEIN DRRB"/>
    <property type="match status" value="1"/>
</dbReference>
<gene>
    <name evidence="10" type="ORF">ABW18_10045</name>
</gene>
<comment type="caution">
    <text evidence="10">The sequence shown here is derived from an EMBL/GenBank/DDBJ whole genome shotgun (WGS) entry which is preliminary data.</text>
</comment>
<feature type="transmembrane region" description="Helical" evidence="8">
    <location>
        <begin position="47"/>
        <end position="65"/>
    </location>
</feature>
<evidence type="ECO:0000256" key="4">
    <source>
        <dbReference type="ARBA" id="ARBA00022692"/>
    </source>
</evidence>
<evidence type="ECO:0000313" key="10">
    <source>
        <dbReference type="EMBL" id="KNA91521.1"/>
    </source>
</evidence>
<dbReference type="EMBL" id="LDTZ01000016">
    <property type="protein sequence ID" value="KNA91521.1"/>
    <property type="molecule type" value="Genomic_DNA"/>
</dbReference>
<evidence type="ECO:0000256" key="2">
    <source>
        <dbReference type="ARBA" id="ARBA00007783"/>
    </source>
</evidence>
<dbReference type="InterPro" id="IPR000412">
    <property type="entry name" value="ABC_2_transport"/>
</dbReference>
<feature type="transmembrane region" description="Helical" evidence="8">
    <location>
        <begin position="194"/>
        <end position="211"/>
    </location>
</feature>
<feature type="domain" description="ABC-2 type transporter transmembrane" evidence="9">
    <location>
        <begin position="63"/>
        <end position="267"/>
    </location>
</feature>
<proteinExistence type="inferred from homology"/>
<dbReference type="Proteomes" id="UP000037247">
    <property type="component" value="Unassembled WGS sequence"/>
</dbReference>
<feature type="transmembrane region" description="Helical" evidence="8">
    <location>
        <begin position="161"/>
        <end position="182"/>
    </location>
</feature>
<protein>
    <submittedName>
        <fullName evidence="10">ABC transporter</fullName>
    </submittedName>
</protein>
<feature type="transmembrane region" description="Helical" evidence="8">
    <location>
        <begin position="251"/>
        <end position="270"/>
    </location>
</feature>
<keyword evidence="7" id="KW-0046">Antibiotic resistance</keyword>
<dbReference type="PIRSF" id="PIRSF006648">
    <property type="entry name" value="DrrB"/>
    <property type="match status" value="1"/>
</dbReference>
<keyword evidence="3" id="KW-1003">Cell membrane</keyword>
<evidence type="ECO:0000256" key="3">
    <source>
        <dbReference type="ARBA" id="ARBA00022475"/>
    </source>
</evidence>
<feature type="transmembrane region" description="Helical" evidence="8">
    <location>
        <begin position="77"/>
        <end position="98"/>
    </location>
</feature>
<reference evidence="10 11" key="1">
    <citation type="submission" date="2015-05" db="EMBL/GenBank/DDBJ databases">
        <title>Draft genome sequence of the bacterium Gordonia jacobaea a new member of the Gordonia genus.</title>
        <authorList>
            <person name="Jimenez-Galisteo G."/>
            <person name="Dominguez A."/>
            <person name="Munoz E."/>
            <person name="Vinas M."/>
        </authorList>
    </citation>
    <scope>NUCLEOTIDE SEQUENCE [LARGE SCALE GENOMIC DNA]</scope>
    <source>
        <strain evidence="11">mv1</strain>
    </source>
</reference>
<dbReference type="Pfam" id="PF12698">
    <property type="entry name" value="ABC2_membrane_3"/>
    <property type="match status" value="1"/>
</dbReference>
<evidence type="ECO:0000256" key="6">
    <source>
        <dbReference type="ARBA" id="ARBA00023136"/>
    </source>
</evidence>
<keyword evidence="11" id="KW-1185">Reference proteome</keyword>
<keyword evidence="6 8" id="KW-0472">Membrane</keyword>
<dbReference type="InterPro" id="IPR013525">
    <property type="entry name" value="ABC2_TM"/>
</dbReference>